<accession>A0AAE9SUL2</accession>
<feature type="region of interest" description="Disordered" evidence="1">
    <location>
        <begin position="55"/>
        <end position="78"/>
    </location>
</feature>
<dbReference type="Proteomes" id="UP001058872">
    <property type="component" value="Chromosome"/>
</dbReference>
<evidence type="ECO:0000256" key="1">
    <source>
        <dbReference type="SAM" id="MobiDB-lite"/>
    </source>
</evidence>
<dbReference type="RefSeq" id="WP_257176824.1">
    <property type="nucleotide sequence ID" value="NZ_CP028989.1"/>
</dbReference>
<reference evidence="2" key="1">
    <citation type="submission" date="2018-04" db="EMBL/GenBank/DDBJ databases">
        <title>Genomes of Endosymbiotic and Endophytic Bradyrhizobium Publication status.</title>
        <authorList>
            <person name="Guha S."/>
            <person name="Jorrin B."/>
            <person name="Sarkar M."/>
            <person name="Poole P.S."/>
            <person name="DasGupta M."/>
        </authorList>
    </citation>
    <scope>NUCLEOTIDE SEQUENCE</scope>
    <source>
        <strain evidence="2">WBOS16</strain>
    </source>
</reference>
<protein>
    <submittedName>
        <fullName evidence="2">Uncharacterized protein</fullName>
    </submittedName>
</protein>
<dbReference type="AlphaFoldDB" id="A0AAE9SUL2"/>
<organism evidence="2 3">
    <name type="scientific">Bradyrhizobium betae</name>
    <dbReference type="NCBI Taxonomy" id="244734"/>
    <lineage>
        <taxon>Bacteria</taxon>
        <taxon>Pseudomonadati</taxon>
        <taxon>Pseudomonadota</taxon>
        <taxon>Alphaproteobacteria</taxon>
        <taxon>Hyphomicrobiales</taxon>
        <taxon>Nitrobacteraceae</taxon>
        <taxon>Bradyrhizobium</taxon>
    </lineage>
</organism>
<name>A0AAE9SUL2_9BRAD</name>
<evidence type="ECO:0000313" key="3">
    <source>
        <dbReference type="Proteomes" id="UP001058872"/>
    </source>
</evidence>
<sequence>MDYVDAALTRATAPQPLAANFPDAVTSSATLASALEILSASQALSIDEQFRRAMDAMAEPASTSKPDATRDRADAAVPSYPGVNADTWVGRLASGEGATDRPPTLLALMRQEMSAFGANAGAADCAWRKDTAAHPVDFFAG</sequence>
<dbReference type="EMBL" id="CP028989">
    <property type="protein sequence ID" value="UUO66001.1"/>
    <property type="molecule type" value="Genomic_DNA"/>
</dbReference>
<gene>
    <name evidence="2" type="ORF">DCM83_12850</name>
</gene>
<evidence type="ECO:0000313" key="2">
    <source>
        <dbReference type="EMBL" id="UUO66001.1"/>
    </source>
</evidence>
<proteinExistence type="predicted"/>